<organism evidence="3">
    <name type="scientific">Salpingoeca rosetta (strain ATCC 50818 / BSB-021)</name>
    <dbReference type="NCBI Taxonomy" id="946362"/>
    <lineage>
        <taxon>Eukaryota</taxon>
        <taxon>Choanoflagellata</taxon>
        <taxon>Craspedida</taxon>
        <taxon>Salpingoecidae</taxon>
        <taxon>Salpingoeca</taxon>
    </lineage>
</organism>
<keyword evidence="3" id="KW-1185">Reference proteome</keyword>
<protein>
    <submittedName>
        <fullName evidence="2">Uncharacterized protein</fullName>
    </submittedName>
</protein>
<sequence length="317" mass="34404">MVDIVKDKVVVKDLRQGSAHPMSATSLMQDVGVTEENQLHIDNKYYRATLQCVLQEGDEAQTHALPADHEYDAAVLVIDTLEAQVPHHVSRHLTALTESSVSILIVADTCQIDSRPQEEVRRICLEHNAEYTIVKSASNSSGSGDDEAANEEDGATFKDAVGAGRIREALEAHMWAHLEMKAQPARKSQQQQQQQVPAGDEQGPTEATATQEGEQQQEQEAAEGGGEDALLTSLLQSLTTIGNENFADDDDLDGDNDAFNLLQLVTQMREIRESATSVSDEQRRERAAQVAMALADMLAGDDDGQDGDGDVAPSDQD</sequence>
<feature type="region of interest" description="Disordered" evidence="1">
    <location>
        <begin position="136"/>
        <end position="156"/>
    </location>
</feature>
<dbReference type="GeneID" id="16072036"/>
<dbReference type="InParanoid" id="F2UHG3"/>
<dbReference type="AlphaFoldDB" id="F2UHG3"/>
<proteinExistence type="predicted"/>
<dbReference type="OrthoDB" id="1741717at2759"/>
<accession>F2UHG3</accession>
<feature type="region of interest" description="Disordered" evidence="1">
    <location>
        <begin position="298"/>
        <end position="317"/>
    </location>
</feature>
<dbReference type="KEGG" id="sre:PTSG_07677"/>
<dbReference type="PANTHER" id="PTHR14659">
    <property type="entry name" value="ALPHA- AND GAMMA-ADAPTIN-BINDING PROTEIN P34"/>
    <property type="match status" value="1"/>
</dbReference>
<gene>
    <name evidence="2" type="ORF">PTSG_07677</name>
</gene>
<dbReference type="EMBL" id="GL832974">
    <property type="protein sequence ID" value="EGD76562.1"/>
    <property type="molecule type" value="Genomic_DNA"/>
</dbReference>
<dbReference type="PANTHER" id="PTHR14659:SF1">
    <property type="entry name" value="ALPHA- AND GAMMA-ADAPTIN-BINDING PROTEIN P34"/>
    <property type="match status" value="1"/>
</dbReference>
<feature type="compositionally biased region" description="Low complexity" evidence="1">
    <location>
        <begin position="205"/>
        <end position="214"/>
    </location>
</feature>
<dbReference type="Proteomes" id="UP000007799">
    <property type="component" value="Unassembled WGS sequence"/>
</dbReference>
<dbReference type="FunCoup" id="F2UHG3">
    <property type="interactions" value="970"/>
</dbReference>
<feature type="compositionally biased region" description="Acidic residues" evidence="1">
    <location>
        <begin position="144"/>
        <end position="154"/>
    </location>
</feature>
<evidence type="ECO:0000313" key="2">
    <source>
        <dbReference type="EMBL" id="EGD76562.1"/>
    </source>
</evidence>
<dbReference type="eggNOG" id="ENOG502S14G">
    <property type="taxonomic scope" value="Eukaryota"/>
</dbReference>
<feature type="region of interest" description="Disordered" evidence="1">
    <location>
        <begin position="181"/>
        <end position="225"/>
    </location>
</feature>
<dbReference type="RefSeq" id="XP_004991476.1">
    <property type="nucleotide sequence ID" value="XM_004991419.1"/>
</dbReference>
<dbReference type="Gene3D" id="3.40.50.11960">
    <property type="match status" value="1"/>
</dbReference>
<reference evidence="2" key="1">
    <citation type="submission" date="2009-08" db="EMBL/GenBank/DDBJ databases">
        <title>Annotation of Salpingoeca rosetta.</title>
        <authorList>
            <consortium name="The Broad Institute Genome Sequencing Platform"/>
            <person name="Russ C."/>
            <person name="Cuomo C."/>
            <person name="Burger G."/>
            <person name="Gray M.W."/>
            <person name="Holland P.W.H."/>
            <person name="King N."/>
            <person name="Lang F.B.F."/>
            <person name="Roger A.J."/>
            <person name="Ruiz-Trillo I."/>
            <person name="Young S.K."/>
            <person name="Zeng Q."/>
            <person name="Gargeya S."/>
            <person name="Alvarado L."/>
            <person name="Berlin A."/>
            <person name="Chapman S.B."/>
            <person name="Chen Z."/>
            <person name="Freedman E."/>
            <person name="Gellesch M."/>
            <person name="Goldberg J."/>
            <person name="Griggs A."/>
            <person name="Gujja S."/>
            <person name="Heilman E."/>
            <person name="Heiman D."/>
            <person name="Howarth C."/>
            <person name="Mehta T."/>
            <person name="Neiman D."/>
            <person name="Pearson M."/>
            <person name="Roberts A."/>
            <person name="Saif S."/>
            <person name="Shea T."/>
            <person name="Shenoy N."/>
            <person name="Sisk P."/>
            <person name="Stolte C."/>
            <person name="Sykes S."/>
            <person name="White J."/>
            <person name="Yandava C."/>
            <person name="Haas B."/>
            <person name="Nusbaum C."/>
            <person name="Birren B."/>
        </authorList>
    </citation>
    <scope>NUCLEOTIDE SEQUENCE [LARGE SCALE GENOMIC DNA]</scope>
    <source>
        <strain evidence="2">ATCC 50818</strain>
    </source>
</reference>
<dbReference type="InterPro" id="IPR019341">
    <property type="entry name" value="Alpha/Gamma-adaptin-bd_p34"/>
</dbReference>
<dbReference type="STRING" id="946362.F2UHG3"/>
<evidence type="ECO:0000256" key="1">
    <source>
        <dbReference type="SAM" id="MobiDB-lite"/>
    </source>
</evidence>
<evidence type="ECO:0000313" key="3">
    <source>
        <dbReference type="Proteomes" id="UP000007799"/>
    </source>
</evidence>
<dbReference type="Pfam" id="PF10199">
    <property type="entry name" value="Adaptin_binding"/>
    <property type="match status" value="1"/>
</dbReference>
<feature type="compositionally biased region" description="Acidic residues" evidence="1">
    <location>
        <begin position="299"/>
        <end position="309"/>
    </location>
</feature>
<name>F2UHG3_SALR5</name>